<comment type="caution">
    <text evidence="1">The sequence shown here is derived from an EMBL/GenBank/DDBJ whole genome shotgun (WGS) entry which is preliminary data.</text>
</comment>
<dbReference type="AlphaFoldDB" id="A0A0F9AX79"/>
<sequence length="26" mass="3124">MEWKDEIYQGEIGKAWVLKKDNQGKE</sequence>
<organism evidence="1">
    <name type="scientific">marine sediment metagenome</name>
    <dbReference type="NCBI Taxonomy" id="412755"/>
    <lineage>
        <taxon>unclassified sequences</taxon>
        <taxon>metagenomes</taxon>
        <taxon>ecological metagenomes</taxon>
    </lineage>
</organism>
<dbReference type="EMBL" id="LAZR01052431">
    <property type="protein sequence ID" value="KKK82979.1"/>
    <property type="molecule type" value="Genomic_DNA"/>
</dbReference>
<protein>
    <submittedName>
        <fullName evidence="1">Uncharacterized protein</fullName>
    </submittedName>
</protein>
<feature type="non-terminal residue" evidence="1">
    <location>
        <position position="26"/>
    </location>
</feature>
<accession>A0A0F9AX79</accession>
<evidence type="ECO:0000313" key="1">
    <source>
        <dbReference type="EMBL" id="KKK82979.1"/>
    </source>
</evidence>
<reference evidence="1" key="1">
    <citation type="journal article" date="2015" name="Nature">
        <title>Complex archaea that bridge the gap between prokaryotes and eukaryotes.</title>
        <authorList>
            <person name="Spang A."/>
            <person name="Saw J.H."/>
            <person name="Jorgensen S.L."/>
            <person name="Zaremba-Niedzwiedzka K."/>
            <person name="Martijn J."/>
            <person name="Lind A.E."/>
            <person name="van Eijk R."/>
            <person name="Schleper C."/>
            <person name="Guy L."/>
            <person name="Ettema T.J."/>
        </authorList>
    </citation>
    <scope>NUCLEOTIDE SEQUENCE</scope>
</reference>
<name>A0A0F9AX79_9ZZZZ</name>
<gene>
    <name evidence="1" type="ORF">LCGC14_2797940</name>
</gene>
<proteinExistence type="predicted"/>